<reference evidence="4 5" key="1">
    <citation type="submission" date="2019-04" db="EMBL/GenBank/DDBJ databases">
        <title>Microbes associate with the intestines of laboratory mice.</title>
        <authorList>
            <person name="Navarre W."/>
            <person name="Wong E."/>
            <person name="Huang K."/>
            <person name="Tropini C."/>
            <person name="Ng K."/>
            <person name="Yu B."/>
        </authorList>
    </citation>
    <scope>NUCLEOTIDE SEQUENCE [LARGE SCALE GENOMIC DNA]</scope>
    <source>
        <strain evidence="4 5">NM07_P-09</strain>
    </source>
</reference>
<dbReference type="Pfam" id="PF00498">
    <property type="entry name" value="FHA"/>
    <property type="match status" value="1"/>
</dbReference>
<gene>
    <name evidence="4" type="ORF">E5334_02385</name>
</gene>
<dbReference type="InterPro" id="IPR008984">
    <property type="entry name" value="SMAD_FHA_dom_sf"/>
</dbReference>
<keyword evidence="1" id="KW-0597">Phosphoprotein</keyword>
<dbReference type="EMBL" id="SRYE01000001">
    <property type="protein sequence ID" value="TGY63368.1"/>
    <property type="molecule type" value="Genomic_DNA"/>
</dbReference>
<evidence type="ECO:0000313" key="5">
    <source>
        <dbReference type="Proteomes" id="UP000310263"/>
    </source>
</evidence>
<evidence type="ECO:0000259" key="3">
    <source>
        <dbReference type="PROSITE" id="PS50006"/>
    </source>
</evidence>
<dbReference type="OrthoDB" id="3186539at2"/>
<dbReference type="SMART" id="SM00240">
    <property type="entry name" value="FHA"/>
    <property type="match status" value="1"/>
</dbReference>
<dbReference type="RefSeq" id="WP_136011995.1">
    <property type="nucleotide sequence ID" value="NZ_SRYE01000001.1"/>
</dbReference>
<organism evidence="4 5">
    <name type="scientific">Muricaecibacterium torontonense</name>
    <dbReference type="NCBI Taxonomy" id="3032871"/>
    <lineage>
        <taxon>Bacteria</taxon>
        <taxon>Bacillati</taxon>
        <taxon>Actinomycetota</taxon>
        <taxon>Coriobacteriia</taxon>
        <taxon>Coriobacteriales</taxon>
        <taxon>Atopobiaceae</taxon>
        <taxon>Muricaecibacterium</taxon>
    </lineage>
</organism>
<protein>
    <submittedName>
        <fullName evidence="4">FHA domain-containing protein</fullName>
    </submittedName>
</protein>
<dbReference type="PROSITE" id="PS50006">
    <property type="entry name" value="FHA_DOMAIN"/>
    <property type="match status" value="1"/>
</dbReference>
<dbReference type="SUPFAM" id="SSF49879">
    <property type="entry name" value="SMAD/FHA domain"/>
    <property type="match status" value="1"/>
</dbReference>
<evidence type="ECO:0000313" key="4">
    <source>
        <dbReference type="EMBL" id="TGY63368.1"/>
    </source>
</evidence>
<feature type="compositionally biased region" description="Low complexity" evidence="2">
    <location>
        <begin position="1"/>
        <end position="20"/>
    </location>
</feature>
<feature type="region of interest" description="Disordered" evidence="2">
    <location>
        <begin position="87"/>
        <end position="106"/>
    </location>
</feature>
<feature type="region of interest" description="Disordered" evidence="2">
    <location>
        <begin position="1"/>
        <end position="21"/>
    </location>
</feature>
<feature type="domain" description="FHA" evidence="3">
    <location>
        <begin position="220"/>
        <end position="269"/>
    </location>
</feature>
<evidence type="ECO:0000256" key="2">
    <source>
        <dbReference type="SAM" id="MobiDB-lite"/>
    </source>
</evidence>
<comment type="caution">
    <text evidence="4">The sequence shown here is derived from an EMBL/GenBank/DDBJ whole genome shotgun (WGS) entry which is preliminary data.</text>
</comment>
<accession>A0A4S2F331</accession>
<dbReference type="AlphaFoldDB" id="A0A4S2F331"/>
<dbReference type="Proteomes" id="UP000310263">
    <property type="component" value="Unassembled WGS sequence"/>
</dbReference>
<proteinExistence type="predicted"/>
<name>A0A4S2F331_9ACTN</name>
<dbReference type="Gene3D" id="2.60.200.20">
    <property type="match status" value="1"/>
</dbReference>
<dbReference type="InterPro" id="IPR000253">
    <property type="entry name" value="FHA_dom"/>
</dbReference>
<sequence>MSTALLPSPVSSVPPETSLSAKTCPHCGSLLFSDMDACYRCFHRFDTPAPPQADTFASEGLWDDPFFDARESSRHLASVPLDDLPHYEDPFAAEKPAPSSPPWEEDMSSWLDSVYDCSDPSGCGESGSSWPNGSYLACEEPRTESPHVKSLSFFGVGPAEDDVGLPCEYGGKWPFSPEDAEVDEADETCDLTAISESISYGLHLNWRGLEVTIPIPAQGLTLGRASSCDVVLRSAAISRRHVQIVVEDGMVLVADLGSVNQALLDDKPVEVCEPWLPGSVLNLCGARFSLIVLDPRE</sequence>
<dbReference type="CDD" id="cd00060">
    <property type="entry name" value="FHA"/>
    <property type="match status" value="1"/>
</dbReference>
<evidence type="ECO:0000256" key="1">
    <source>
        <dbReference type="ARBA" id="ARBA00022553"/>
    </source>
</evidence>
<keyword evidence="5" id="KW-1185">Reference proteome</keyword>